<comment type="caution">
    <text evidence="1">The sequence shown here is derived from an EMBL/GenBank/DDBJ whole genome shotgun (WGS) entry which is preliminary data.</text>
</comment>
<sequence length="189" mass="20895">MARYSETKPRPPTSTKGGTRAKQLLLAAGADAYADVHVDSATSLFRPGRWDKPCTPSSTGWCIRNQSCRLRGALATEAIRSLPSHSAEIRIDPAARHVWCLHAVDLATASSRPWGSHRPALSRCFRGLFVDLEAWTVQQEAEVDSVSFWVRTAVTPALLPAKFSSSHRYFQHKYLALALGYSRYPITGI</sequence>
<reference evidence="1" key="1">
    <citation type="submission" date="2023-06" db="EMBL/GenBank/DDBJ databases">
        <title>Genome-scale phylogeny and comparative genomics of the fungal order Sordariales.</title>
        <authorList>
            <consortium name="Lawrence Berkeley National Laboratory"/>
            <person name="Hensen N."/>
            <person name="Bonometti L."/>
            <person name="Westerberg I."/>
            <person name="Brannstrom I.O."/>
            <person name="Guillou S."/>
            <person name="Cros-Aarteil S."/>
            <person name="Calhoun S."/>
            <person name="Haridas S."/>
            <person name="Kuo A."/>
            <person name="Mondo S."/>
            <person name="Pangilinan J."/>
            <person name="Riley R."/>
            <person name="Labutti K."/>
            <person name="Andreopoulos B."/>
            <person name="Lipzen A."/>
            <person name="Chen C."/>
            <person name="Yanf M."/>
            <person name="Daum C."/>
            <person name="Ng V."/>
            <person name="Clum A."/>
            <person name="Steindorff A."/>
            <person name="Ohm R."/>
            <person name="Martin F."/>
            <person name="Silar P."/>
            <person name="Natvig D."/>
            <person name="Lalanne C."/>
            <person name="Gautier V."/>
            <person name="Ament-Velasquez S.L."/>
            <person name="Kruys A."/>
            <person name="Hutchinson M.I."/>
            <person name="Powell A.J."/>
            <person name="Barry K."/>
            <person name="Miller A.N."/>
            <person name="Grigoriev I.V."/>
            <person name="Debuchy R."/>
            <person name="Gladieux P."/>
            <person name="Thoren M.H."/>
            <person name="Johannesson H."/>
        </authorList>
    </citation>
    <scope>NUCLEOTIDE SEQUENCE</scope>
    <source>
        <strain evidence="1">CBS 606.72</strain>
    </source>
</reference>
<accession>A0AA40BU72</accession>
<keyword evidence="2" id="KW-1185">Reference proteome</keyword>
<name>A0AA40BU72_9PEZI</name>
<protein>
    <submittedName>
        <fullName evidence="1">Uncharacterized protein</fullName>
    </submittedName>
</protein>
<evidence type="ECO:0000313" key="1">
    <source>
        <dbReference type="EMBL" id="KAK0613789.1"/>
    </source>
</evidence>
<evidence type="ECO:0000313" key="2">
    <source>
        <dbReference type="Proteomes" id="UP001175000"/>
    </source>
</evidence>
<dbReference type="AlphaFoldDB" id="A0AA40BU72"/>
<gene>
    <name evidence="1" type="ORF">B0T14DRAFT_569796</name>
</gene>
<proteinExistence type="predicted"/>
<dbReference type="EMBL" id="JAULSU010000006">
    <property type="protein sequence ID" value="KAK0613789.1"/>
    <property type="molecule type" value="Genomic_DNA"/>
</dbReference>
<dbReference type="Proteomes" id="UP001175000">
    <property type="component" value="Unassembled WGS sequence"/>
</dbReference>
<organism evidence="1 2">
    <name type="scientific">Immersiella caudata</name>
    <dbReference type="NCBI Taxonomy" id="314043"/>
    <lineage>
        <taxon>Eukaryota</taxon>
        <taxon>Fungi</taxon>
        <taxon>Dikarya</taxon>
        <taxon>Ascomycota</taxon>
        <taxon>Pezizomycotina</taxon>
        <taxon>Sordariomycetes</taxon>
        <taxon>Sordariomycetidae</taxon>
        <taxon>Sordariales</taxon>
        <taxon>Lasiosphaeriaceae</taxon>
        <taxon>Immersiella</taxon>
    </lineage>
</organism>